<keyword evidence="2" id="KW-0843">Virulence</keyword>
<evidence type="ECO:0000256" key="3">
    <source>
        <dbReference type="SAM" id="MobiDB-lite"/>
    </source>
</evidence>
<sequence length="300" mass="31763">MSHFSVSQRSGSASASHGSPRQGSPYAPYTEQDKSDLEYIYATCGLNGPPDLHPPLFTETPTPDPLCLSGKTHTITTGETCDIIALREGTSSAALHSGNAAQISTCSALVPGRELCVPLGCKNNYEVQDGDTCYSIEAAHGLPLDTVRQYNTWVDPYCTNLHSVRDVQGSVICLSPQGGTHDSTGGGGGRDAANGGYSNHLTDPPAGSTVAAGTTQWCGRWHTVVEGDRCVTVMIQTGITAALLLEVNPSLSRAGCDGSLVRGRTYCVAPHLFWDDPDLESSMRESSVLTEKELEDLGFL</sequence>
<dbReference type="InterPro" id="IPR036779">
    <property type="entry name" value="LysM_dom_sf"/>
</dbReference>
<dbReference type="InterPro" id="IPR018392">
    <property type="entry name" value="LysM"/>
</dbReference>
<dbReference type="RefSeq" id="XP_070898669.1">
    <property type="nucleotide sequence ID" value="XM_071045720.1"/>
</dbReference>
<organism evidence="5 6">
    <name type="scientific">Aspergillus pseudodeflectus</name>
    <dbReference type="NCBI Taxonomy" id="176178"/>
    <lineage>
        <taxon>Eukaryota</taxon>
        <taxon>Fungi</taxon>
        <taxon>Dikarya</taxon>
        <taxon>Ascomycota</taxon>
        <taxon>Pezizomycotina</taxon>
        <taxon>Eurotiomycetes</taxon>
        <taxon>Eurotiomycetidae</taxon>
        <taxon>Eurotiales</taxon>
        <taxon>Aspergillaceae</taxon>
        <taxon>Aspergillus</taxon>
        <taxon>Aspergillus subgen. Nidulantes</taxon>
    </lineage>
</organism>
<dbReference type="PROSITE" id="PS51782">
    <property type="entry name" value="LYSM"/>
    <property type="match status" value="3"/>
</dbReference>
<evidence type="ECO:0000256" key="2">
    <source>
        <dbReference type="ARBA" id="ARBA00023026"/>
    </source>
</evidence>
<dbReference type="Gene3D" id="3.10.350.10">
    <property type="entry name" value="LysM domain"/>
    <property type="match status" value="3"/>
</dbReference>
<dbReference type="InterPro" id="IPR052210">
    <property type="entry name" value="LysM1-like"/>
</dbReference>
<keyword evidence="6" id="KW-1185">Reference proteome</keyword>
<protein>
    <recommendedName>
        <fullName evidence="4">LysM domain-containing protein</fullName>
    </recommendedName>
</protein>
<feature type="domain" description="LysM" evidence="4">
    <location>
        <begin position="220"/>
        <end position="268"/>
    </location>
</feature>
<keyword evidence="1" id="KW-0147">Chitin-binding</keyword>
<feature type="domain" description="LysM" evidence="4">
    <location>
        <begin position="71"/>
        <end position="117"/>
    </location>
</feature>
<name>A0ABR4KDA5_9EURO</name>
<dbReference type="SUPFAM" id="SSF54106">
    <property type="entry name" value="LysM domain"/>
    <property type="match status" value="2"/>
</dbReference>
<dbReference type="CDD" id="cd00118">
    <property type="entry name" value="LysM"/>
    <property type="match status" value="2"/>
</dbReference>
<evidence type="ECO:0000256" key="1">
    <source>
        <dbReference type="ARBA" id="ARBA00022669"/>
    </source>
</evidence>
<dbReference type="Proteomes" id="UP001610444">
    <property type="component" value="Unassembled WGS sequence"/>
</dbReference>
<dbReference type="GeneID" id="98160884"/>
<proteinExistence type="predicted"/>
<feature type="region of interest" description="Disordered" evidence="3">
    <location>
        <begin position="181"/>
        <end position="208"/>
    </location>
</feature>
<evidence type="ECO:0000313" key="5">
    <source>
        <dbReference type="EMBL" id="KAL2849282.1"/>
    </source>
</evidence>
<comment type="caution">
    <text evidence="5">The sequence shown here is derived from an EMBL/GenBank/DDBJ whole genome shotgun (WGS) entry which is preliminary data.</text>
</comment>
<evidence type="ECO:0000259" key="4">
    <source>
        <dbReference type="PROSITE" id="PS51782"/>
    </source>
</evidence>
<evidence type="ECO:0000313" key="6">
    <source>
        <dbReference type="Proteomes" id="UP001610444"/>
    </source>
</evidence>
<dbReference type="Pfam" id="PF01476">
    <property type="entry name" value="LysM"/>
    <property type="match status" value="2"/>
</dbReference>
<reference evidence="5 6" key="1">
    <citation type="submission" date="2024-07" db="EMBL/GenBank/DDBJ databases">
        <title>Section-level genome sequencing and comparative genomics of Aspergillus sections Usti and Cavernicolus.</title>
        <authorList>
            <consortium name="Lawrence Berkeley National Laboratory"/>
            <person name="Nybo J.L."/>
            <person name="Vesth T.C."/>
            <person name="Theobald S."/>
            <person name="Frisvad J.C."/>
            <person name="Larsen T.O."/>
            <person name="Kjaerboelling I."/>
            <person name="Rothschild-Mancinelli K."/>
            <person name="Lyhne E.K."/>
            <person name="Kogle M.E."/>
            <person name="Barry K."/>
            <person name="Clum A."/>
            <person name="Na H."/>
            <person name="Ledsgaard L."/>
            <person name="Lin J."/>
            <person name="Lipzen A."/>
            <person name="Kuo A."/>
            <person name="Riley R."/>
            <person name="Mondo S."/>
            <person name="LaButti K."/>
            <person name="Haridas S."/>
            <person name="Pangalinan J."/>
            <person name="Salamov A.A."/>
            <person name="Simmons B.A."/>
            <person name="Magnuson J.K."/>
            <person name="Chen J."/>
            <person name="Drula E."/>
            <person name="Henrissat B."/>
            <person name="Wiebenga A."/>
            <person name="Lubbers R.J."/>
            <person name="Gomes A.C."/>
            <person name="Macurrencykelacurrency M.R."/>
            <person name="Stajich J."/>
            <person name="Grigoriev I.V."/>
            <person name="Mortensen U.H."/>
            <person name="De vries R.P."/>
            <person name="Baker S.E."/>
            <person name="Andersen M.R."/>
        </authorList>
    </citation>
    <scope>NUCLEOTIDE SEQUENCE [LARGE SCALE GENOMIC DNA]</scope>
    <source>
        <strain evidence="5 6">CBS 756.74</strain>
    </source>
</reference>
<accession>A0ABR4KDA5</accession>
<dbReference type="SMART" id="SM00257">
    <property type="entry name" value="LysM"/>
    <property type="match status" value="3"/>
</dbReference>
<gene>
    <name evidence="5" type="ORF">BJX68DRAFT_267134</name>
</gene>
<feature type="region of interest" description="Disordered" evidence="3">
    <location>
        <begin position="1"/>
        <end position="30"/>
    </location>
</feature>
<dbReference type="PANTHER" id="PTHR34997:SF16">
    <property type="entry name" value="LYSM DOMAIN-CONTAINING PROTEIN"/>
    <property type="match status" value="1"/>
</dbReference>
<dbReference type="PANTHER" id="PTHR34997">
    <property type="entry name" value="AM15"/>
    <property type="match status" value="1"/>
</dbReference>
<feature type="domain" description="LysM" evidence="4">
    <location>
        <begin position="123"/>
        <end position="169"/>
    </location>
</feature>
<dbReference type="EMBL" id="JBFXLR010000023">
    <property type="protein sequence ID" value="KAL2849282.1"/>
    <property type="molecule type" value="Genomic_DNA"/>
</dbReference>
<feature type="compositionally biased region" description="Low complexity" evidence="3">
    <location>
        <begin position="1"/>
        <end position="19"/>
    </location>
</feature>